<gene>
    <name evidence="1" type="ORF">AWRI4619_LOCUS2420</name>
</gene>
<organism evidence="1 2">
    <name type="scientific">Aureobasidium vineae</name>
    <dbReference type="NCBI Taxonomy" id="2773715"/>
    <lineage>
        <taxon>Eukaryota</taxon>
        <taxon>Fungi</taxon>
        <taxon>Dikarya</taxon>
        <taxon>Ascomycota</taxon>
        <taxon>Pezizomycotina</taxon>
        <taxon>Dothideomycetes</taxon>
        <taxon>Dothideomycetidae</taxon>
        <taxon>Dothideales</taxon>
        <taxon>Saccotheciaceae</taxon>
        <taxon>Aureobasidium</taxon>
    </lineage>
</organism>
<dbReference type="EMBL" id="CAIJEN010000003">
    <property type="protein sequence ID" value="CAD0083853.1"/>
    <property type="molecule type" value="Genomic_DNA"/>
</dbReference>
<proteinExistence type="predicted"/>
<accession>A0A9N8JB25</accession>
<reference evidence="1" key="1">
    <citation type="submission" date="2020-06" db="EMBL/GenBank/DDBJ databases">
        <authorList>
            <person name="Onetto C."/>
        </authorList>
    </citation>
    <scope>NUCLEOTIDE SEQUENCE</scope>
</reference>
<comment type="caution">
    <text evidence="1">The sequence shown here is derived from an EMBL/GenBank/DDBJ whole genome shotgun (WGS) entry which is preliminary data.</text>
</comment>
<dbReference type="AlphaFoldDB" id="A0A9N8JB25"/>
<name>A0A9N8JB25_9PEZI</name>
<protein>
    <submittedName>
        <fullName evidence="1">Uncharacterized protein</fullName>
    </submittedName>
</protein>
<evidence type="ECO:0000313" key="1">
    <source>
        <dbReference type="EMBL" id="CAD0083853.1"/>
    </source>
</evidence>
<dbReference type="Proteomes" id="UP000716446">
    <property type="component" value="Unassembled WGS sequence"/>
</dbReference>
<evidence type="ECO:0000313" key="2">
    <source>
        <dbReference type="Proteomes" id="UP000716446"/>
    </source>
</evidence>
<sequence>MPEFALRKPEERRSYYGYGREQEVREPALDGHNLSSVVQHCMKLGLDDCINQLIGRILQEITVMDTKDFPTAILPLLESLLSDIKKGEIQAERFRRLFQSSLVQYIARHVGEEPKQANWSREPIDCEGKDRYAYYSLPAERRKDIEPCPDCQQMNKFNQDPKETVWRYPAAEKHRDHLKYKLEEEYQCSTTVERTNRPFILVVTKHKKGLNEKHRKWASRVAEVKLHPKELEGRHRFLEIILAEKYSDIMVVRASKLTAEVDQAKGETEDQISTCAGGVIQSYPSSRGQKRKAVVIDLTDDWDDVTHHVLGSRVTRCKRSYQISWSKLDEQPSVLISCYSLINFMTTSRSPSRRKFL</sequence>
<keyword evidence="2" id="KW-1185">Reference proteome</keyword>